<dbReference type="Proteomes" id="UP000325313">
    <property type="component" value="Unassembled WGS sequence"/>
</dbReference>
<organism evidence="1 2">
    <name type="scientific">Puccinia graminis f. sp. tritici</name>
    <dbReference type="NCBI Taxonomy" id="56615"/>
    <lineage>
        <taxon>Eukaryota</taxon>
        <taxon>Fungi</taxon>
        <taxon>Dikarya</taxon>
        <taxon>Basidiomycota</taxon>
        <taxon>Pucciniomycotina</taxon>
        <taxon>Pucciniomycetes</taxon>
        <taxon>Pucciniales</taxon>
        <taxon>Pucciniaceae</taxon>
        <taxon>Puccinia</taxon>
    </lineage>
</organism>
<gene>
    <name evidence="1" type="ORF">PGTUg99_017415</name>
</gene>
<dbReference type="AlphaFoldDB" id="A0A5B0M5X8"/>
<evidence type="ECO:0000313" key="2">
    <source>
        <dbReference type="Proteomes" id="UP000325313"/>
    </source>
</evidence>
<accession>A0A5B0M5X8</accession>
<protein>
    <submittedName>
        <fullName evidence="1">Uncharacterized protein</fullName>
    </submittedName>
</protein>
<dbReference type="EMBL" id="VDEP01000478">
    <property type="protein sequence ID" value="KAA1072557.1"/>
    <property type="molecule type" value="Genomic_DNA"/>
</dbReference>
<name>A0A5B0M5X8_PUCGR</name>
<sequence length="156" mass="17432">MKPPDVAPRGSDMQLSVVWSTWIKPAHPWTTPLFSYLDYLSCVRISTTFEGSSMRFIPLLALSGLIGLVHSSSPWSGFSSSETIRYPRTLLPESDTTHCSLCAAKPRPNGYEHVKWTRKGPELEDWGHGRRINCPKPSGQQCTNHRALGKKCPIIP</sequence>
<reference evidence="1 2" key="1">
    <citation type="submission" date="2019-05" db="EMBL/GenBank/DDBJ databases">
        <title>Emergence of the Ug99 lineage of the wheat stem rust pathogen through somatic hybridization.</title>
        <authorList>
            <person name="Li F."/>
            <person name="Upadhyaya N.M."/>
            <person name="Sperschneider J."/>
            <person name="Matny O."/>
            <person name="Nguyen-Phuc H."/>
            <person name="Mago R."/>
            <person name="Raley C."/>
            <person name="Miller M.E."/>
            <person name="Silverstein K.A.T."/>
            <person name="Henningsen E."/>
            <person name="Hirsch C.D."/>
            <person name="Visser B."/>
            <person name="Pretorius Z.A."/>
            <person name="Steffenson B.J."/>
            <person name="Schwessinger B."/>
            <person name="Dodds P.N."/>
            <person name="Figueroa M."/>
        </authorList>
    </citation>
    <scope>NUCLEOTIDE SEQUENCE [LARGE SCALE GENOMIC DNA]</scope>
    <source>
        <strain evidence="1 2">Ug99</strain>
    </source>
</reference>
<comment type="caution">
    <text evidence="1">The sequence shown here is derived from an EMBL/GenBank/DDBJ whole genome shotgun (WGS) entry which is preliminary data.</text>
</comment>
<proteinExistence type="predicted"/>
<evidence type="ECO:0000313" key="1">
    <source>
        <dbReference type="EMBL" id="KAA1072557.1"/>
    </source>
</evidence>